<keyword evidence="3" id="KW-1185">Reference proteome</keyword>
<feature type="compositionally biased region" description="Basic and acidic residues" evidence="1">
    <location>
        <begin position="572"/>
        <end position="602"/>
    </location>
</feature>
<organism evidence="2 3">
    <name type="scientific">Prorocentrum cordatum</name>
    <dbReference type="NCBI Taxonomy" id="2364126"/>
    <lineage>
        <taxon>Eukaryota</taxon>
        <taxon>Sar</taxon>
        <taxon>Alveolata</taxon>
        <taxon>Dinophyceae</taxon>
        <taxon>Prorocentrales</taxon>
        <taxon>Prorocentraceae</taxon>
        <taxon>Prorocentrum</taxon>
    </lineage>
</organism>
<protein>
    <submittedName>
        <fullName evidence="2">Uncharacterized protein</fullName>
    </submittedName>
</protein>
<feature type="region of interest" description="Disordered" evidence="1">
    <location>
        <begin position="279"/>
        <end position="313"/>
    </location>
</feature>
<feature type="compositionally biased region" description="Basic and acidic residues" evidence="1">
    <location>
        <begin position="530"/>
        <end position="542"/>
    </location>
</feature>
<reference evidence="2" key="1">
    <citation type="submission" date="2023-10" db="EMBL/GenBank/DDBJ databases">
        <authorList>
            <person name="Chen Y."/>
            <person name="Shah S."/>
            <person name="Dougan E. K."/>
            <person name="Thang M."/>
            <person name="Chan C."/>
        </authorList>
    </citation>
    <scope>NUCLEOTIDE SEQUENCE [LARGE SCALE GENOMIC DNA]</scope>
</reference>
<feature type="compositionally biased region" description="Basic and acidic residues" evidence="1">
    <location>
        <begin position="611"/>
        <end position="647"/>
    </location>
</feature>
<evidence type="ECO:0000313" key="2">
    <source>
        <dbReference type="EMBL" id="CAK0813252.1"/>
    </source>
</evidence>
<comment type="caution">
    <text evidence="2">The sequence shown here is derived from an EMBL/GenBank/DDBJ whole genome shotgun (WGS) entry which is preliminary data.</text>
</comment>
<evidence type="ECO:0000256" key="1">
    <source>
        <dbReference type="SAM" id="MobiDB-lite"/>
    </source>
</evidence>
<feature type="region of interest" description="Disordered" evidence="1">
    <location>
        <begin position="329"/>
        <end position="387"/>
    </location>
</feature>
<sequence length="766" mass="80425">MASATADDDGDVDDTIHLLQSDHCMDKVAMCAYWILKNIDPGLKTSLLLEDATRHPIHIVDVLKGPVESDLIANYHYIKGAITAMPDKIPSVYFLADALRVQDHHLQGNLLRLNRQIVKDLKLDTKDALAIYVAGLRKRCLQYSRSLLRGSKGGPASRSPEVQDLKASACYTCKPRTSSSTGSTGTPAGTGVVDIHSSDEDQAGLGFSEMESNPCCDSDGAGHEESGKALKALEDGAQKPFGGQDPGVDALRDGSRTPLEGGDAAPKSGMAWEALEDGSQLPFGGQDLEVDALGDGSRAPLEGGDAAPKSGADMAVDDGVIVDGCQAAAEQGPWPEDSLAAAEQEPWPEDSLAAAEQEWPEDSLAAAEQEWPMGSQAEAEQEWPMGSQAEAGQDQLLEGDGKDEAMGSGGGRKDYDDLVEESPSIEAIDDVGDLTEDTLNLAGQLQAQEDGDAAASSAKDMEYVAELCGCEGPPLDPVPDMRSRYLRPRAEPIRPVVEQVRGEMAAAPPPPVSSIEQNLLQSGKGKHGKGKGDSSGKDEAHSSGKGKHGKGKGDGSGKDEVHSSGMVKHGKGKGDGSGKDEVHSSGKGKGKGDGSGKDEAHSSGKVKRGKGKGDSSGKDEVHSSGKGKGDSWGKDEVHSSGKDEVHSSGKKRAGNSGGSEPRAKVSKGQCKGKQTKEGYAIPNNMPSRAYPQSELPKGLGGSSYTLAQHENGSQIKVLLHQKAFWICKTSNGEPPQQRHITWSEHGGIKASWDLACSNSGYPQDHA</sequence>
<feature type="compositionally biased region" description="Basic and acidic residues" evidence="1">
    <location>
        <begin position="220"/>
        <end position="237"/>
    </location>
</feature>
<dbReference type="Proteomes" id="UP001189429">
    <property type="component" value="Unassembled WGS sequence"/>
</dbReference>
<feature type="region of interest" description="Disordered" evidence="1">
    <location>
        <begin position="500"/>
        <end position="696"/>
    </location>
</feature>
<dbReference type="EMBL" id="CAUYUJ010005335">
    <property type="protein sequence ID" value="CAK0813252.1"/>
    <property type="molecule type" value="Genomic_DNA"/>
</dbReference>
<gene>
    <name evidence="2" type="ORF">PCOR1329_LOCUS17253</name>
</gene>
<name>A0ABN9R3B6_9DINO</name>
<proteinExistence type="predicted"/>
<feature type="region of interest" description="Disordered" evidence="1">
    <location>
        <begin position="204"/>
        <end position="267"/>
    </location>
</feature>
<feature type="compositionally biased region" description="Basic and acidic residues" evidence="1">
    <location>
        <begin position="551"/>
        <end position="562"/>
    </location>
</feature>
<accession>A0ABN9R3B6</accession>
<evidence type="ECO:0000313" key="3">
    <source>
        <dbReference type="Proteomes" id="UP001189429"/>
    </source>
</evidence>